<proteinExistence type="predicted"/>
<dbReference type="RefSeq" id="WP_345263536.1">
    <property type="nucleotide sequence ID" value="NZ_BAABHB010000001.1"/>
</dbReference>
<dbReference type="Pfam" id="PF13517">
    <property type="entry name" value="FG-GAP_3"/>
    <property type="match status" value="4"/>
</dbReference>
<dbReference type="InterPro" id="IPR011519">
    <property type="entry name" value="UnbV_ASPIC"/>
</dbReference>
<dbReference type="Proteomes" id="UP001500936">
    <property type="component" value="Unassembled WGS sequence"/>
</dbReference>
<dbReference type="EMBL" id="BAABHB010000001">
    <property type="protein sequence ID" value="GAA4396443.1"/>
    <property type="molecule type" value="Genomic_DNA"/>
</dbReference>
<evidence type="ECO:0000313" key="4">
    <source>
        <dbReference type="EMBL" id="GAA4396443.1"/>
    </source>
</evidence>
<dbReference type="SUPFAM" id="SSF69318">
    <property type="entry name" value="Integrin alpha N-terminal domain"/>
    <property type="match status" value="3"/>
</dbReference>
<evidence type="ECO:0000259" key="3">
    <source>
        <dbReference type="Pfam" id="PF07593"/>
    </source>
</evidence>
<dbReference type="Gene3D" id="2.130.10.130">
    <property type="entry name" value="Integrin alpha, N-terminal"/>
    <property type="match status" value="4"/>
</dbReference>
<dbReference type="PANTHER" id="PTHR16026:SF0">
    <property type="entry name" value="CARTILAGE ACIDIC PROTEIN 1"/>
    <property type="match status" value="1"/>
</dbReference>
<reference evidence="5" key="1">
    <citation type="journal article" date="2019" name="Int. J. Syst. Evol. Microbiol.">
        <title>The Global Catalogue of Microorganisms (GCM) 10K type strain sequencing project: providing services to taxonomists for standard genome sequencing and annotation.</title>
        <authorList>
            <consortium name="The Broad Institute Genomics Platform"/>
            <consortium name="The Broad Institute Genome Sequencing Center for Infectious Disease"/>
            <person name="Wu L."/>
            <person name="Ma J."/>
        </authorList>
    </citation>
    <scope>NUCLEOTIDE SEQUENCE [LARGE SCALE GENOMIC DNA]</scope>
    <source>
        <strain evidence="5">JCM 17925</strain>
    </source>
</reference>
<feature type="signal peptide" evidence="2">
    <location>
        <begin position="1"/>
        <end position="18"/>
    </location>
</feature>
<gene>
    <name evidence="4" type="ORF">GCM10023187_04580</name>
</gene>
<keyword evidence="5" id="KW-1185">Reference proteome</keyword>
<name>A0ABP8JUP3_9BACT</name>
<evidence type="ECO:0000256" key="2">
    <source>
        <dbReference type="SAM" id="SignalP"/>
    </source>
</evidence>
<evidence type="ECO:0000256" key="1">
    <source>
        <dbReference type="ARBA" id="ARBA00022729"/>
    </source>
</evidence>
<sequence length="1227" mass="135326">MKQSFVLFITLSSFAVLFCSCEKPLFTQITAEESGITFSNRISENDTMNILDFEYIYNGGGTAIGDFNNDGLQDIFFSGNQVANKLYLNKGDFKFDDITTKAGVDGDGKWCSGVALVDINNDGWLDIYVGATVSNLATRRENLLFVNQGVTKPGDIPVFTEMAKEYGIADNGHTTNAAFFDYDNDGDLDLYVLTNTIEVYPNAYHAKVTDGSSPTTDRLYRNDWNEQLGHPVFTNVSKEAGIQIEGYGLGLNICDINRDGWKDIYVTNDYLSDDLLYINNHDGTFTDQAGQVFKHTSSTAMGNDVTDINNDGLMDVIAVDMLPQDNLRKKVFLSPNNYQTYLNNDEYGFNYQYTRNTLQLNQGFIPADTSAGPADSLNKRRPVFSDISLMAQIAETDWSWTPMVVDFDHDGYRDIIITNGFPKDITDRDFMQFRANSSSVASKSYTLSQIPVVKISNYAFRNKGDLTFKDVTKDWGLNQPSFSDGAAYGDLDNDGDLDFVVNNINDSAFVYRNNLMETKPSEANYLRIRFNGSAQNRMGLGAFVEITYDNGKKQVYEHSPYRGYLSTVEPTAHFGLGPVSTVAEVKITWPAYEGRPAKAQTLHQVKANQVLTVDIRNASEPAHLPPTSPSRPIFRDVTDSLRLNFVHQEPEFIDFNLQKLLPHKLSQFAPAVSAGDVNGDGLDDLFIGGSKSQKGTFYLQTAQGTFVRQDLLPGPANIPPPPVGAVSYGRPTSPKQEEDMGTLLFDADGDGDLDLYIASGSFEAEPNNPAYQDRLFINDGTGNFSVATQALPKSLISKSCVKAADFDRDGDLDLFVGGRVEPGQYPKPVSSFILRNDSKPGEPKFTDVTASVAGDLLNLGLVCDALWTDYNNDGWMDLMLAGEWMPLTFLENVNGKLTNRQTIKLPDGETDAIGWWNSLLAVDIDHDGDMDYVAGNLGTNTLTQASVKEPISVYAKDFDNNGFYDAILTTYFPNQNGKRKEFTYHGREDLIKQMISMRARFPLYKDFAEASIDKLLKEEELKDAIVLRANYMKSAYVENLGNGRFQLRELPVQAQLAPVFGMIAGDFNQDGHSDVLLVGNDYSNEVFVGRLDALNGLLLTGDGKGNFTAVPPAASGFYVPGNAKGLTSLTDAGGHRLLVATQNRGPLKAFRSGRPAQVVKLKPTDIAAVITHSDGRREKAEFCYGQSFLSQCARELPLPPGVKAVELIDSKGQRRPVTVGTTLVSTN</sequence>
<evidence type="ECO:0000313" key="5">
    <source>
        <dbReference type="Proteomes" id="UP001500936"/>
    </source>
</evidence>
<keyword evidence="1 2" id="KW-0732">Signal</keyword>
<dbReference type="InterPro" id="IPR028994">
    <property type="entry name" value="Integrin_alpha_N"/>
</dbReference>
<dbReference type="Pfam" id="PF01839">
    <property type="entry name" value="FG-GAP"/>
    <property type="match status" value="1"/>
</dbReference>
<dbReference type="InterPro" id="IPR013517">
    <property type="entry name" value="FG-GAP"/>
</dbReference>
<dbReference type="PANTHER" id="PTHR16026">
    <property type="entry name" value="CARTILAGE ACIDIC PROTEIN 1"/>
    <property type="match status" value="1"/>
</dbReference>
<dbReference type="InterPro" id="IPR027039">
    <property type="entry name" value="Crtac1"/>
</dbReference>
<accession>A0ABP8JUP3</accession>
<dbReference type="PROSITE" id="PS51257">
    <property type="entry name" value="PROKAR_LIPOPROTEIN"/>
    <property type="match status" value="1"/>
</dbReference>
<protein>
    <submittedName>
        <fullName evidence="4">VCBS repeat-containing protein</fullName>
    </submittedName>
</protein>
<organism evidence="4 5">
    <name type="scientific">Nibrella viscosa</name>
    <dbReference type="NCBI Taxonomy" id="1084524"/>
    <lineage>
        <taxon>Bacteria</taxon>
        <taxon>Pseudomonadati</taxon>
        <taxon>Bacteroidota</taxon>
        <taxon>Cytophagia</taxon>
        <taxon>Cytophagales</taxon>
        <taxon>Spirosomataceae</taxon>
        <taxon>Nibrella</taxon>
    </lineage>
</organism>
<feature type="domain" description="ASPIC/UnbV" evidence="3">
    <location>
        <begin position="539"/>
        <end position="612"/>
    </location>
</feature>
<dbReference type="Pfam" id="PF07593">
    <property type="entry name" value="UnbV_ASPIC"/>
    <property type="match status" value="1"/>
</dbReference>
<feature type="chain" id="PRO_5046617109" evidence="2">
    <location>
        <begin position="19"/>
        <end position="1227"/>
    </location>
</feature>
<comment type="caution">
    <text evidence="4">The sequence shown here is derived from an EMBL/GenBank/DDBJ whole genome shotgun (WGS) entry which is preliminary data.</text>
</comment>